<evidence type="ECO:0000256" key="9">
    <source>
        <dbReference type="SAM" id="Phobius"/>
    </source>
</evidence>
<keyword evidence="4" id="KW-0732">Signal</keyword>
<feature type="compositionally biased region" description="Polar residues" evidence="8">
    <location>
        <begin position="196"/>
        <end position="209"/>
    </location>
</feature>
<evidence type="ECO:0000256" key="1">
    <source>
        <dbReference type="ARBA" id="ARBA00004609"/>
    </source>
</evidence>
<organism evidence="11 12">
    <name type="scientific">Monosporascus ibericus</name>
    <dbReference type="NCBI Taxonomy" id="155417"/>
    <lineage>
        <taxon>Eukaryota</taxon>
        <taxon>Fungi</taxon>
        <taxon>Dikarya</taxon>
        <taxon>Ascomycota</taxon>
        <taxon>Pezizomycotina</taxon>
        <taxon>Sordariomycetes</taxon>
        <taxon>Xylariomycetidae</taxon>
        <taxon>Xylariales</taxon>
        <taxon>Xylariales incertae sedis</taxon>
        <taxon>Monosporascus</taxon>
    </lineage>
</organism>
<proteinExistence type="predicted"/>
<evidence type="ECO:0000256" key="8">
    <source>
        <dbReference type="SAM" id="MobiDB-lite"/>
    </source>
</evidence>
<dbReference type="InterPro" id="IPR046530">
    <property type="entry name" value="BIM1-like_dom"/>
</dbReference>
<accession>A0A4Q4TGV6</accession>
<evidence type="ECO:0000259" key="10">
    <source>
        <dbReference type="Pfam" id="PF20238"/>
    </source>
</evidence>
<dbReference type="AlphaFoldDB" id="A0A4Q4TGV6"/>
<evidence type="ECO:0000313" key="12">
    <source>
        <dbReference type="Proteomes" id="UP000293360"/>
    </source>
</evidence>
<keyword evidence="3" id="KW-0336">GPI-anchor</keyword>
<dbReference type="PANTHER" id="PTHR34992:SF5">
    <property type="entry name" value="ANCHORED PROTEIN, PUTATIVE (AFU_ORTHOLOGUE AFUA_6G02800)-RELATED"/>
    <property type="match status" value="1"/>
</dbReference>
<evidence type="ECO:0000256" key="3">
    <source>
        <dbReference type="ARBA" id="ARBA00022622"/>
    </source>
</evidence>
<keyword evidence="12" id="KW-1185">Reference proteome</keyword>
<evidence type="ECO:0000256" key="2">
    <source>
        <dbReference type="ARBA" id="ARBA00022475"/>
    </source>
</evidence>
<keyword evidence="5 9" id="KW-0472">Membrane</keyword>
<feature type="compositionally biased region" description="Acidic residues" evidence="8">
    <location>
        <begin position="186"/>
        <end position="195"/>
    </location>
</feature>
<dbReference type="InterPro" id="IPR046936">
    <property type="entry name" value="BIM1-like"/>
</dbReference>
<dbReference type="PANTHER" id="PTHR34992">
    <property type="entry name" value="HYPHAL ANASTAMOSIS-7 PROTEIN"/>
    <property type="match status" value="1"/>
</dbReference>
<keyword evidence="9" id="KW-1133">Transmembrane helix</keyword>
<sequence>MKFNKLSYLAVLTGGHLASGQEVHGEGAEGTEMGPVAFLWPADRPWSAESDNIAPCGSASGPANRTDFPLSQGSVSLSIADDAWNVAFSIAYDNDPTAQSDFTQQVVDNITAIEAGHQCYKVADIPDTVGPGTNATIQLEYWSSMDDELGGRNQSFYACADVTFVEPEDFDIQVPCFNVKASEFNLPEDEEDEDSASTTPSAASEVNAENSGDFGSGLASGAKAGIAVGVIVASLAIVGAVAFLVLRKRKLAPVDQERAIPASKGMAEVASVNSRN</sequence>
<keyword evidence="7" id="KW-0449">Lipoprotein</keyword>
<dbReference type="Proteomes" id="UP000293360">
    <property type="component" value="Unassembled WGS sequence"/>
</dbReference>
<gene>
    <name evidence="11" type="ORF">DL764_004395</name>
</gene>
<comment type="subcellular location">
    <subcellularLocation>
        <location evidence="1">Cell membrane</location>
        <topology evidence="1">Lipid-anchor</topology>
        <topology evidence="1">GPI-anchor</topology>
    </subcellularLocation>
</comment>
<dbReference type="GO" id="GO:0005886">
    <property type="term" value="C:plasma membrane"/>
    <property type="evidence" value="ECO:0007669"/>
    <property type="project" value="UniProtKB-SubCell"/>
</dbReference>
<keyword evidence="6" id="KW-0325">Glycoprotein</keyword>
<dbReference type="GO" id="GO:0098552">
    <property type="term" value="C:side of membrane"/>
    <property type="evidence" value="ECO:0007669"/>
    <property type="project" value="UniProtKB-KW"/>
</dbReference>
<name>A0A4Q4TGV6_9PEZI</name>
<evidence type="ECO:0000256" key="4">
    <source>
        <dbReference type="ARBA" id="ARBA00022729"/>
    </source>
</evidence>
<comment type="caution">
    <text evidence="11">The sequence shown here is derived from an EMBL/GenBank/DDBJ whole genome shotgun (WGS) entry which is preliminary data.</text>
</comment>
<reference evidence="11 12" key="1">
    <citation type="submission" date="2018-06" db="EMBL/GenBank/DDBJ databases">
        <title>Complete Genomes of Monosporascus.</title>
        <authorList>
            <person name="Robinson A.J."/>
            <person name="Natvig D.O."/>
        </authorList>
    </citation>
    <scope>NUCLEOTIDE SEQUENCE [LARGE SCALE GENOMIC DNA]</scope>
    <source>
        <strain evidence="11 12">CBS 110550</strain>
    </source>
</reference>
<protein>
    <recommendedName>
        <fullName evidence="10">Copper acquisition factor BIM1-like domain-containing protein</fullName>
    </recommendedName>
</protein>
<dbReference type="CDD" id="cd21176">
    <property type="entry name" value="LPMO_auxiliary-like"/>
    <property type="match status" value="1"/>
</dbReference>
<evidence type="ECO:0000256" key="5">
    <source>
        <dbReference type="ARBA" id="ARBA00023136"/>
    </source>
</evidence>
<evidence type="ECO:0000313" key="11">
    <source>
        <dbReference type="EMBL" id="RYP04533.1"/>
    </source>
</evidence>
<evidence type="ECO:0000256" key="7">
    <source>
        <dbReference type="ARBA" id="ARBA00023288"/>
    </source>
</evidence>
<dbReference type="OrthoDB" id="2587363at2759"/>
<feature type="domain" description="Copper acquisition factor BIM1-like" evidence="10">
    <location>
        <begin position="33"/>
        <end position="179"/>
    </location>
</feature>
<dbReference type="EMBL" id="QJNU01000206">
    <property type="protein sequence ID" value="RYP04533.1"/>
    <property type="molecule type" value="Genomic_DNA"/>
</dbReference>
<feature type="transmembrane region" description="Helical" evidence="9">
    <location>
        <begin position="224"/>
        <end position="246"/>
    </location>
</feature>
<keyword evidence="9" id="KW-0812">Transmembrane</keyword>
<dbReference type="Pfam" id="PF20238">
    <property type="entry name" value="BIM1-like_dom"/>
    <property type="match status" value="1"/>
</dbReference>
<feature type="region of interest" description="Disordered" evidence="8">
    <location>
        <begin position="186"/>
        <end position="209"/>
    </location>
</feature>
<evidence type="ECO:0000256" key="6">
    <source>
        <dbReference type="ARBA" id="ARBA00023180"/>
    </source>
</evidence>
<dbReference type="STRING" id="155417.A0A4Q4TGV6"/>
<keyword evidence="2" id="KW-1003">Cell membrane</keyword>